<dbReference type="SUPFAM" id="SSF111331">
    <property type="entry name" value="NAD kinase/diacylglycerol kinase-like"/>
    <property type="match status" value="1"/>
</dbReference>
<dbReference type="Pfam" id="PF00781">
    <property type="entry name" value="DAGK_cat"/>
    <property type="match status" value="1"/>
</dbReference>
<dbReference type="Gene3D" id="3.30.60.20">
    <property type="match status" value="1"/>
</dbReference>
<proteinExistence type="predicted"/>
<dbReference type="InterPro" id="IPR001206">
    <property type="entry name" value="Diacylglycerol_kinase_cat_dom"/>
</dbReference>
<dbReference type="SUPFAM" id="SSF57889">
    <property type="entry name" value="Cysteine-rich domain"/>
    <property type="match status" value="1"/>
</dbReference>
<evidence type="ECO:0000259" key="4">
    <source>
        <dbReference type="PROSITE" id="PS50081"/>
    </source>
</evidence>
<name>A0ABQ9FP65_TEGGR</name>
<evidence type="ECO:0000256" key="1">
    <source>
        <dbReference type="ARBA" id="ARBA00022723"/>
    </source>
</evidence>
<evidence type="ECO:0000256" key="2">
    <source>
        <dbReference type="ARBA" id="ARBA00022833"/>
    </source>
</evidence>
<sequence length="388" mass="44371">MVTMPEMGFLLEFEVMAFLVIVVFLFMRMYRAYRCAHYEVPADDIRKGHRWYMEDIFPEQTYCNISLRKIKHGAKCFSCEICVDDHLMKEANLKIPCKPVSLEGEITYHHWVQGNLPLYSKCYVCTQDCGVQPHICDVRCAWCKRTAHENCKPDNEACDFGEFKTAIVPPDCVQLKWVGFKGRKHLVVEKARKPNIPNWSPVIIVANQQSGNNEGEIILRQFKGTLNSAQVIDLHDIPPENGIEWCHLLPDVKFRLVVCGGDGTVGWVLNVIEKLKLKNPPHVCILPLGTGNDLSRVLGWGEGYTTGDDVHVDQIFRQMNEAKPVCLDRWKVEIKNLKRVMLPKLKYKKISLRGGKVPMQVDGEPWEQSDPADITVTFQSKANMLARM</sequence>
<evidence type="ECO:0000256" key="3">
    <source>
        <dbReference type="SAM" id="Phobius"/>
    </source>
</evidence>
<dbReference type="InterPro" id="IPR016064">
    <property type="entry name" value="NAD/diacylglycerol_kinase_sf"/>
</dbReference>
<evidence type="ECO:0008006" key="8">
    <source>
        <dbReference type="Google" id="ProtNLM"/>
    </source>
</evidence>
<protein>
    <recommendedName>
        <fullName evidence="8">Diacylglycerol kinase (ATP)</fullName>
    </recommendedName>
</protein>
<feature type="domain" description="Phorbol-ester/DAG-type" evidence="4">
    <location>
        <begin position="108"/>
        <end position="158"/>
    </location>
</feature>
<dbReference type="PROSITE" id="PS50081">
    <property type="entry name" value="ZF_DAG_PE_2"/>
    <property type="match status" value="1"/>
</dbReference>
<feature type="transmembrane region" description="Helical" evidence="3">
    <location>
        <begin position="6"/>
        <end position="27"/>
    </location>
</feature>
<comment type="caution">
    <text evidence="6">The sequence shown here is derived from an EMBL/GenBank/DDBJ whole genome shotgun (WGS) entry which is preliminary data.</text>
</comment>
<dbReference type="Gene3D" id="3.40.50.10330">
    <property type="entry name" value="Probable inorganic polyphosphate/atp-NAD kinase, domain 1"/>
    <property type="match status" value="1"/>
</dbReference>
<feature type="domain" description="DAGKc" evidence="5">
    <location>
        <begin position="197"/>
        <end position="336"/>
    </location>
</feature>
<reference evidence="6 7" key="1">
    <citation type="submission" date="2022-12" db="EMBL/GenBank/DDBJ databases">
        <title>Chromosome-level genome of Tegillarca granosa.</title>
        <authorList>
            <person name="Kim J."/>
        </authorList>
    </citation>
    <scope>NUCLEOTIDE SEQUENCE [LARGE SCALE GENOMIC DNA]</scope>
    <source>
        <strain evidence="6">Teg-2019</strain>
        <tissue evidence="6">Adductor muscle</tissue>
    </source>
</reference>
<evidence type="ECO:0000313" key="7">
    <source>
        <dbReference type="Proteomes" id="UP001217089"/>
    </source>
</evidence>
<gene>
    <name evidence="6" type="ORF">KUTeg_004165</name>
</gene>
<dbReference type="PROSITE" id="PS50146">
    <property type="entry name" value="DAGK"/>
    <property type="match status" value="1"/>
</dbReference>
<keyword evidence="7" id="KW-1185">Reference proteome</keyword>
<dbReference type="PANTHER" id="PTHR11255">
    <property type="entry name" value="DIACYLGLYCEROL KINASE"/>
    <property type="match status" value="1"/>
</dbReference>
<dbReference type="InterPro" id="IPR017438">
    <property type="entry name" value="ATP-NAD_kinase_N"/>
</dbReference>
<dbReference type="Proteomes" id="UP001217089">
    <property type="component" value="Unassembled WGS sequence"/>
</dbReference>
<keyword evidence="3" id="KW-1133">Transmembrane helix</keyword>
<dbReference type="SMART" id="SM00046">
    <property type="entry name" value="DAGKc"/>
    <property type="match status" value="1"/>
</dbReference>
<accession>A0ABQ9FP65</accession>
<dbReference type="InterPro" id="IPR002219">
    <property type="entry name" value="PKC_DAG/PE"/>
</dbReference>
<dbReference type="PROSITE" id="PS00479">
    <property type="entry name" value="ZF_DAG_PE_1"/>
    <property type="match status" value="1"/>
</dbReference>
<keyword evidence="3" id="KW-0812">Transmembrane</keyword>
<evidence type="ECO:0000259" key="5">
    <source>
        <dbReference type="PROSITE" id="PS50146"/>
    </source>
</evidence>
<dbReference type="EMBL" id="JARBDR010000214">
    <property type="protein sequence ID" value="KAJ8319074.1"/>
    <property type="molecule type" value="Genomic_DNA"/>
</dbReference>
<evidence type="ECO:0000313" key="6">
    <source>
        <dbReference type="EMBL" id="KAJ8319074.1"/>
    </source>
</evidence>
<keyword evidence="2" id="KW-0862">Zinc</keyword>
<dbReference type="InterPro" id="IPR046349">
    <property type="entry name" value="C1-like_sf"/>
</dbReference>
<dbReference type="PANTHER" id="PTHR11255:SF118">
    <property type="entry name" value="DIACYLGLYCEROL KINASE EPSILON"/>
    <property type="match status" value="1"/>
</dbReference>
<keyword evidence="1" id="KW-0479">Metal-binding</keyword>
<dbReference type="CDD" id="cd20853">
    <property type="entry name" value="C1_DGKepsilon_typeIII_rpt2"/>
    <property type="match status" value="1"/>
</dbReference>
<keyword evidence="3" id="KW-0472">Membrane</keyword>
<dbReference type="InterPro" id="IPR037607">
    <property type="entry name" value="DGK"/>
</dbReference>
<organism evidence="6 7">
    <name type="scientific">Tegillarca granosa</name>
    <name type="common">Malaysian cockle</name>
    <name type="synonym">Anadara granosa</name>
    <dbReference type="NCBI Taxonomy" id="220873"/>
    <lineage>
        <taxon>Eukaryota</taxon>
        <taxon>Metazoa</taxon>
        <taxon>Spiralia</taxon>
        <taxon>Lophotrochozoa</taxon>
        <taxon>Mollusca</taxon>
        <taxon>Bivalvia</taxon>
        <taxon>Autobranchia</taxon>
        <taxon>Pteriomorphia</taxon>
        <taxon>Arcoida</taxon>
        <taxon>Arcoidea</taxon>
        <taxon>Arcidae</taxon>
        <taxon>Tegillarca</taxon>
    </lineage>
</organism>